<dbReference type="GO" id="GO:0003677">
    <property type="term" value="F:DNA binding"/>
    <property type="evidence" value="ECO:0007669"/>
    <property type="project" value="UniProtKB-KW"/>
</dbReference>
<dbReference type="Pfam" id="PF00580">
    <property type="entry name" value="UvrD-helicase"/>
    <property type="match status" value="1"/>
</dbReference>
<keyword evidence="4" id="KW-0227">DNA damage</keyword>
<keyword evidence="10" id="KW-0234">DNA repair</keyword>
<evidence type="ECO:0000259" key="16">
    <source>
        <dbReference type="PROSITE" id="PS51198"/>
    </source>
</evidence>
<dbReference type="InterPro" id="IPR027417">
    <property type="entry name" value="P-loop_NTPase"/>
</dbReference>
<evidence type="ECO:0000256" key="15">
    <source>
        <dbReference type="PROSITE-ProRule" id="PRU00560"/>
    </source>
</evidence>
<evidence type="ECO:0000256" key="8">
    <source>
        <dbReference type="ARBA" id="ARBA00022840"/>
    </source>
</evidence>
<dbReference type="GO" id="GO:0000725">
    <property type="term" value="P:recombinational repair"/>
    <property type="evidence" value="ECO:0007669"/>
    <property type="project" value="TreeGrafter"/>
</dbReference>
<comment type="catalytic activity">
    <reaction evidence="12">
        <text>Couples ATP hydrolysis with the unwinding of duplex DNA by translocating in the 3'-5' direction.</text>
        <dbReference type="EC" id="5.6.2.4"/>
    </reaction>
</comment>
<dbReference type="Pfam" id="PF13361">
    <property type="entry name" value="UvrD_C"/>
    <property type="match status" value="1"/>
</dbReference>
<dbReference type="GO" id="GO:0043138">
    <property type="term" value="F:3'-5' DNA helicase activity"/>
    <property type="evidence" value="ECO:0007669"/>
    <property type="project" value="UniProtKB-EC"/>
</dbReference>
<dbReference type="Pfam" id="PF12705">
    <property type="entry name" value="PDDEXK_1"/>
    <property type="match status" value="1"/>
</dbReference>
<evidence type="ECO:0000256" key="11">
    <source>
        <dbReference type="ARBA" id="ARBA00023235"/>
    </source>
</evidence>
<evidence type="ECO:0000313" key="18">
    <source>
        <dbReference type="EMBL" id="OGE40025.1"/>
    </source>
</evidence>
<evidence type="ECO:0000256" key="7">
    <source>
        <dbReference type="ARBA" id="ARBA00022839"/>
    </source>
</evidence>
<dbReference type="InterPro" id="IPR014016">
    <property type="entry name" value="UvrD-like_ATP-bd"/>
</dbReference>
<name>A0A1F5KGV1_9BACT</name>
<keyword evidence="9" id="KW-0238">DNA-binding</keyword>
<comment type="catalytic activity">
    <reaction evidence="14">
        <text>ATP + H2O = ADP + phosphate + H(+)</text>
        <dbReference type="Rhea" id="RHEA:13065"/>
        <dbReference type="ChEBI" id="CHEBI:15377"/>
        <dbReference type="ChEBI" id="CHEBI:15378"/>
        <dbReference type="ChEBI" id="CHEBI:30616"/>
        <dbReference type="ChEBI" id="CHEBI:43474"/>
        <dbReference type="ChEBI" id="CHEBI:456216"/>
        <dbReference type="EC" id="5.6.2.4"/>
    </reaction>
</comment>
<evidence type="ECO:0000256" key="1">
    <source>
        <dbReference type="ARBA" id="ARBA00009922"/>
    </source>
</evidence>
<keyword evidence="5 15" id="KW-0378">Hydrolase</keyword>
<dbReference type="AlphaFoldDB" id="A0A1F5KGV1"/>
<dbReference type="SUPFAM" id="SSF52980">
    <property type="entry name" value="Restriction endonuclease-like"/>
    <property type="match status" value="1"/>
</dbReference>
<evidence type="ECO:0000256" key="12">
    <source>
        <dbReference type="ARBA" id="ARBA00034617"/>
    </source>
</evidence>
<evidence type="ECO:0000256" key="2">
    <source>
        <dbReference type="ARBA" id="ARBA00022722"/>
    </source>
</evidence>
<dbReference type="GO" id="GO:0005524">
    <property type="term" value="F:ATP binding"/>
    <property type="evidence" value="ECO:0007669"/>
    <property type="project" value="UniProtKB-UniRule"/>
</dbReference>
<evidence type="ECO:0000256" key="9">
    <source>
        <dbReference type="ARBA" id="ARBA00023125"/>
    </source>
</evidence>
<dbReference type="InterPro" id="IPR011604">
    <property type="entry name" value="PDDEXK-like_dom_sf"/>
</dbReference>
<dbReference type="PANTHER" id="PTHR11070">
    <property type="entry name" value="UVRD / RECB / PCRA DNA HELICASE FAMILY MEMBER"/>
    <property type="match status" value="1"/>
</dbReference>
<evidence type="ECO:0000256" key="13">
    <source>
        <dbReference type="ARBA" id="ARBA00034808"/>
    </source>
</evidence>
<evidence type="ECO:0000256" key="6">
    <source>
        <dbReference type="ARBA" id="ARBA00022806"/>
    </source>
</evidence>
<protein>
    <recommendedName>
        <fullName evidence="13">DNA 3'-5' helicase</fullName>
        <ecNumber evidence="13">5.6.2.4</ecNumber>
    </recommendedName>
</protein>
<feature type="domain" description="UvrD-like helicase ATP-binding" evidence="16">
    <location>
        <begin position="11"/>
        <end position="331"/>
    </location>
</feature>
<dbReference type="SUPFAM" id="SSF52540">
    <property type="entry name" value="P-loop containing nucleoside triphosphate hydrolases"/>
    <property type="match status" value="1"/>
</dbReference>
<evidence type="ECO:0000313" key="19">
    <source>
        <dbReference type="Proteomes" id="UP000177328"/>
    </source>
</evidence>
<evidence type="ECO:0000256" key="10">
    <source>
        <dbReference type="ARBA" id="ARBA00023204"/>
    </source>
</evidence>
<gene>
    <name evidence="18" type="ORF">A3D25_04455</name>
</gene>
<dbReference type="Gene3D" id="1.10.10.160">
    <property type="match status" value="1"/>
</dbReference>
<dbReference type="Gene3D" id="3.40.50.300">
    <property type="entry name" value="P-loop containing nucleotide triphosphate hydrolases"/>
    <property type="match status" value="2"/>
</dbReference>
<dbReference type="Proteomes" id="UP000177328">
    <property type="component" value="Unassembled WGS sequence"/>
</dbReference>
<keyword evidence="7" id="KW-0269">Exonuclease</keyword>
<organism evidence="18 19">
    <name type="scientific">Candidatus Daviesbacteria bacterium RIFCSPHIGHO2_02_FULL_43_12</name>
    <dbReference type="NCBI Taxonomy" id="1797776"/>
    <lineage>
        <taxon>Bacteria</taxon>
        <taxon>Candidatus Daviesiibacteriota</taxon>
    </lineage>
</organism>
<dbReference type="PROSITE" id="PS51198">
    <property type="entry name" value="UVRD_HELICASE_ATP_BIND"/>
    <property type="match status" value="1"/>
</dbReference>
<evidence type="ECO:0000256" key="3">
    <source>
        <dbReference type="ARBA" id="ARBA00022741"/>
    </source>
</evidence>
<keyword evidence="8 15" id="KW-0067">ATP-binding</keyword>
<dbReference type="InterPro" id="IPR011335">
    <property type="entry name" value="Restrct_endonuc-II-like"/>
</dbReference>
<dbReference type="InterPro" id="IPR000212">
    <property type="entry name" value="DNA_helicase_UvrD/REP"/>
</dbReference>
<dbReference type="InterPro" id="IPR013986">
    <property type="entry name" value="DExx_box_DNA_helicase_dom_sf"/>
</dbReference>
<keyword evidence="6 15" id="KW-0347">Helicase</keyword>
<feature type="domain" description="UvrD-like helicase C-terminal" evidence="17">
    <location>
        <begin position="332"/>
        <end position="614"/>
    </location>
</feature>
<sequence length="1002" mass="115692">METFEFRKAYRNLNPQQKQAVDSIEGPVMVIAGPGTGKTQILTLRIANILLQTQVNPDNILALTFTDSAVLAMRKRLAEIIGTLAYKVEITTFHSFGSEVIKHNPEDFPHLISATSMTEIEQIQLLEEIINQSSLELLKPFGDPLYYLKYSLSAINDLKKEGVSVTDFAEGIIAQEKDFAIIKDLYHEKGAYKGQMKGKYSETLRDINKQKELLIIYTAYQQALQTKKLYDFNDMLLEVVKALSTNKELLLRLQERYQYILVDEHQDTNTAQNKLVELLCNFYENPNLFVVGDEKQAIYRFQGASLENFLYFKKLYPKAILINLNFNYRSTQTILDAAGSVIKINIISDLMPERVALQSSSKYPEEPIRLIEFTDYYSEYYFYAKDIGEKITAGIAPKEIAVLARNNRDLIILASVLEQAGVKYSVEADQNIFADASVRKFLMLLEAVAFYGEDAYLIPALHLDFLGIKPLDLYKLMKYARASKLSVFEIVTKSEILNLVGIEKEGITTFYKLLENWQIQSKNDNLETLFVSVLNDSKLLDYILTQPSSIEIIEKLTILFEEIKLQVMRNPQFNLTDFLAYLNLLKEHDILIKCPTQTPRQDYVRLMTAHKSKGLEFEYVYIINCFNGHWGNMRRRSSGIAIPWEYFGVKLKLGIDIEQNEDERRLFYVALTRAKKGVTISYSSKSLEGKEQLPAQFIGEIEDKYKRIEDTTSFQEDFSSRKEQIFRPRVKSQESRVKDMEFFKEIFLERGLSVSGLNNYLKCPWRFFYRNLLLLPEIKDRSRMFGTAIHKALQNYINHLNQGDASNTLLIQGFIDALAREPLAEKDFEDLLKKGQKVLQNYFDQRITRWNKGVQSEVVIKGVRLTDDVIINGVVDMIEKIDSKGHVRVFDFKTGKPRSRGEIEGKTGDSNGDYLRQLVFYKLLIDKYYQGKMEMKEGVIDFVESDVKGKIRSESFEITSEQVATLETMILQVAKEIINLDFWDRRCQEPTCEYCELRGLMI</sequence>
<evidence type="ECO:0000256" key="4">
    <source>
        <dbReference type="ARBA" id="ARBA00022763"/>
    </source>
</evidence>
<dbReference type="InterPro" id="IPR014017">
    <property type="entry name" value="DNA_helicase_UvrD-like_C"/>
</dbReference>
<dbReference type="Gene3D" id="1.10.486.10">
    <property type="entry name" value="PCRA, domain 4"/>
    <property type="match status" value="1"/>
</dbReference>
<dbReference type="GO" id="GO:0004527">
    <property type="term" value="F:exonuclease activity"/>
    <property type="evidence" value="ECO:0007669"/>
    <property type="project" value="UniProtKB-KW"/>
</dbReference>
<proteinExistence type="inferred from homology"/>
<dbReference type="PANTHER" id="PTHR11070:SF2">
    <property type="entry name" value="ATP-DEPENDENT DNA HELICASE SRS2"/>
    <property type="match status" value="1"/>
</dbReference>
<dbReference type="EMBL" id="MFDD01000014">
    <property type="protein sequence ID" value="OGE40025.1"/>
    <property type="molecule type" value="Genomic_DNA"/>
</dbReference>
<dbReference type="Gene3D" id="3.90.320.10">
    <property type="match status" value="1"/>
</dbReference>
<dbReference type="CDD" id="cd17932">
    <property type="entry name" value="DEXQc_UvrD"/>
    <property type="match status" value="1"/>
</dbReference>
<comment type="caution">
    <text evidence="18">The sequence shown here is derived from an EMBL/GenBank/DDBJ whole genome shotgun (WGS) entry which is preliminary data.</text>
</comment>
<keyword evidence="11" id="KW-0413">Isomerase</keyword>
<keyword evidence="3 15" id="KW-0547">Nucleotide-binding</keyword>
<accession>A0A1F5KGV1</accession>
<evidence type="ECO:0000256" key="5">
    <source>
        <dbReference type="ARBA" id="ARBA00022801"/>
    </source>
</evidence>
<dbReference type="InterPro" id="IPR038726">
    <property type="entry name" value="PDDEXK_AddAB-type"/>
</dbReference>
<evidence type="ECO:0000259" key="17">
    <source>
        <dbReference type="PROSITE" id="PS51217"/>
    </source>
</evidence>
<evidence type="ECO:0000256" key="14">
    <source>
        <dbReference type="ARBA" id="ARBA00048988"/>
    </source>
</evidence>
<dbReference type="EC" id="5.6.2.4" evidence="13"/>
<comment type="similarity">
    <text evidence="1">Belongs to the helicase family. UvrD subfamily.</text>
</comment>
<reference evidence="18 19" key="1">
    <citation type="journal article" date="2016" name="Nat. Commun.">
        <title>Thousands of microbial genomes shed light on interconnected biogeochemical processes in an aquifer system.</title>
        <authorList>
            <person name="Anantharaman K."/>
            <person name="Brown C.T."/>
            <person name="Hug L.A."/>
            <person name="Sharon I."/>
            <person name="Castelle C.J."/>
            <person name="Probst A.J."/>
            <person name="Thomas B.C."/>
            <person name="Singh A."/>
            <person name="Wilkins M.J."/>
            <person name="Karaoz U."/>
            <person name="Brodie E.L."/>
            <person name="Williams K.H."/>
            <person name="Hubbard S.S."/>
            <person name="Banfield J.F."/>
        </authorList>
    </citation>
    <scope>NUCLEOTIDE SEQUENCE [LARGE SCALE GENOMIC DNA]</scope>
</reference>
<keyword evidence="2" id="KW-0540">Nuclease</keyword>
<dbReference type="PROSITE" id="PS51217">
    <property type="entry name" value="UVRD_HELICASE_CTER"/>
    <property type="match status" value="1"/>
</dbReference>
<feature type="binding site" evidence="15">
    <location>
        <begin position="32"/>
        <end position="39"/>
    </location>
    <ligand>
        <name>ATP</name>
        <dbReference type="ChEBI" id="CHEBI:30616"/>
    </ligand>
</feature>